<comment type="function">
    <text evidence="9">Catalyzes the radical-mediated insertion of two sulfur atoms into the C-6 and C-8 positions of the octanoyl moiety bound to the lipoyl domains of lipoate-dependent enzymes, thereby converting the octanoylated domains into lipoylated derivatives.</text>
</comment>
<proteinExistence type="inferred from homology"/>
<dbReference type="GO" id="GO:0016992">
    <property type="term" value="F:lipoate synthase activity"/>
    <property type="evidence" value="ECO:0007669"/>
    <property type="project" value="UniProtKB-UniRule"/>
</dbReference>
<dbReference type="SMART" id="SM00729">
    <property type="entry name" value="Elp3"/>
    <property type="match status" value="1"/>
</dbReference>
<dbReference type="EMBL" id="FZOC01000002">
    <property type="protein sequence ID" value="SNR79892.1"/>
    <property type="molecule type" value="Genomic_DNA"/>
</dbReference>
<dbReference type="InterPro" id="IPR003698">
    <property type="entry name" value="Lipoyl_synth"/>
</dbReference>
<dbReference type="NCBIfam" id="TIGR00510">
    <property type="entry name" value="lipA"/>
    <property type="match status" value="1"/>
</dbReference>
<feature type="binding site" evidence="9">
    <location>
        <position position="55"/>
    </location>
    <ligand>
        <name>[4Fe-4S] cluster</name>
        <dbReference type="ChEBI" id="CHEBI:49883"/>
        <label>2</label>
        <note>4Fe-4S-S-AdoMet</note>
    </ligand>
</feature>
<dbReference type="PANTHER" id="PTHR10949">
    <property type="entry name" value="LIPOYL SYNTHASE"/>
    <property type="match status" value="1"/>
</dbReference>
<dbReference type="PROSITE" id="PS51918">
    <property type="entry name" value="RADICAL_SAM"/>
    <property type="match status" value="1"/>
</dbReference>
<organism evidence="11 12">
    <name type="scientific">Humidesulfovibrio mexicanus</name>
    <dbReference type="NCBI Taxonomy" id="147047"/>
    <lineage>
        <taxon>Bacteria</taxon>
        <taxon>Pseudomonadati</taxon>
        <taxon>Thermodesulfobacteriota</taxon>
        <taxon>Desulfovibrionia</taxon>
        <taxon>Desulfovibrionales</taxon>
        <taxon>Desulfovibrionaceae</taxon>
        <taxon>Humidesulfovibrio</taxon>
    </lineage>
</organism>
<feature type="binding site" evidence="9">
    <location>
        <position position="58"/>
    </location>
    <ligand>
        <name>[4Fe-4S] cluster</name>
        <dbReference type="ChEBI" id="CHEBI:49883"/>
        <label>2</label>
        <note>4Fe-4S-S-AdoMet</note>
    </ligand>
</feature>
<keyword evidence="6 9" id="KW-0408">Iron</keyword>
<keyword evidence="7 9" id="KW-0411">Iron-sulfur</keyword>
<dbReference type="SFLD" id="SFLDS00029">
    <property type="entry name" value="Radical_SAM"/>
    <property type="match status" value="1"/>
</dbReference>
<keyword evidence="12" id="KW-1185">Reference proteome</keyword>
<evidence type="ECO:0000256" key="5">
    <source>
        <dbReference type="ARBA" id="ARBA00022723"/>
    </source>
</evidence>
<evidence type="ECO:0000256" key="9">
    <source>
        <dbReference type="HAMAP-Rule" id="MF_00206"/>
    </source>
</evidence>
<dbReference type="UniPathway" id="UPA00538">
    <property type="reaction ID" value="UER00593"/>
</dbReference>
<feature type="binding site" evidence="9">
    <location>
        <position position="30"/>
    </location>
    <ligand>
        <name>[4Fe-4S] cluster</name>
        <dbReference type="ChEBI" id="CHEBI:49883"/>
        <label>1</label>
    </ligand>
</feature>
<protein>
    <recommendedName>
        <fullName evidence="9">Lipoyl synthase</fullName>
        <ecNumber evidence="9">2.8.1.8</ecNumber>
    </recommendedName>
    <alternativeName>
        <fullName evidence="9">Lip-syn</fullName>
        <shortName evidence="9">LS</shortName>
    </alternativeName>
    <alternativeName>
        <fullName evidence="9">Lipoate synthase</fullName>
    </alternativeName>
    <alternativeName>
        <fullName evidence="9">Lipoic acid synthase</fullName>
    </alternativeName>
    <alternativeName>
        <fullName evidence="9">Sulfur insertion protein LipA</fullName>
    </alternativeName>
</protein>
<dbReference type="Proteomes" id="UP000198324">
    <property type="component" value="Unassembled WGS sequence"/>
</dbReference>
<feature type="domain" description="Radical SAM core" evidence="10">
    <location>
        <begin position="37"/>
        <end position="257"/>
    </location>
</feature>
<keyword evidence="2 9" id="KW-0963">Cytoplasm</keyword>
<gene>
    <name evidence="9" type="primary">lipA</name>
    <name evidence="11" type="ORF">SAMN04488503_1350</name>
</gene>
<keyword evidence="3 9" id="KW-0808">Transferase</keyword>
<dbReference type="SUPFAM" id="SSF102114">
    <property type="entry name" value="Radical SAM enzymes"/>
    <property type="match status" value="1"/>
</dbReference>
<evidence type="ECO:0000256" key="2">
    <source>
        <dbReference type="ARBA" id="ARBA00022490"/>
    </source>
</evidence>
<dbReference type="GO" id="GO:0046872">
    <property type="term" value="F:metal ion binding"/>
    <property type="evidence" value="ECO:0007669"/>
    <property type="project" value="UniProtKB-KW"/>
</dbReference>
<dbReference type="NCBIfam" id="NF009544">
    <property type="entry name" value="PRK12928.1"/>
    <property type="match status" value="1"/>
</dbReference>
<comment type="cofactor">
    <cofactor evidence="9">
        <name>[4Fe-4S] cluster</name>
        <dbReference type="ChEBI" id="CHEBI:49883"/>
    </cofactor>
    <text evidence="9">Binds 2 [4Fe-4S] clusters per subunit. One cluster is coordinated with 3 cysteines and an exchangeable S-adenosyl-L-methionine.</text>
</comment>
<evidence type="ECO:0000256" key="4">
    <source>
        <dbReference type="ARBA" id="ARBA00022691"/>
    </source>
</evidence>
<evidence type="ECO:0000256" key="3">
    <source>
        <dbReference type="ARBA" id="ARBA00022679"/>
    </source>
</evidence>
<evidence type="ECO:0000259" key="10">
    <source>
        <dbReference type="PROSITE" id="PS51918"/>
    </source>
</evidence>
<evidence type="ECO:0000313" key="11">
    <source>
        <dbReference type="EMBL" id="SNR79892.1"/>
    </source>
</evidence>
<dbReference type="EC" id="2.8.1.8" evidence="9"/>
<evidence type="ECO:0000256" key="1">
    <source>
        <dbReference type="ARBA" id="ARBA00022485"/>
    </source>
</evidence>
<evidence type="ECO:0000256" key="6">
    <source>
        <dbReference type="ARBA" id="ARBA00023004"/>
    </source>
</evidence>
<reference evidence="11 12" key="1">
    <citation type="submission" date="2017-06" db="EMBL/GenBank/DDBJ databases">
        <authorList>
            <person name="Kim H.J."/>
            <person name="Triplett B.A."/>
        </authorList>
    </citation>
    <scope>NUCLEOTIDE SEQUENCE [LARGE SCALE GENOMIC DNA]</scope>
    <source>
        <strain evidence="11 12">DSM 13116</strain>
    </source>
</reference>
<evidence type="ECO:0000313" key="12">
    <source>
        <dbReference type="Proteomes" id="UP000198324"/>
    </source>
</evidence>
<dbReference type="FunFam" id="3.20.20.70:FF:000186">
    <property type="entry name" value="Lipoyl synthase"/>
    <property type="match status" value="1"/>
</dbReference>
<keyword evidence="4 9" id="KW-0949">S-adenosyl-L-methionine</keyword>
<feature type="binding site" evidence="9">
    <location>
        <position position="51"/>
    </location>
    <ligand>
        <name>[4Fe-4S] cluster</name>
        <dbReference type="ChEBI" id="CHEBI:49883"/>
        <label>2</label>
        <note>4Fe-4S-S-AdoMet</note>
    </ligand>
</feature>
<name>A0A238Z9Y7_9BACT</name>
<feature type="binding site" evidence="9">
    <location>
        <position position="268"/>
    </location>
    <ligand>
        <name>[4Fe-4S] cluster</name>
        <dbReference type="ChEBI" id="CHEBI:49883"/>
        <label>1</label>
    </ligand>
</feature>
<dbReference type="NCBIfam" id="NF004019">
    <property type="entry name" value="PRK05481.1"/>
    <property type="match status" value="1"/>
</dbReference>
<dbReference type="Gene3D" id="3.20.20.70">
    <property type="entry name" value="Aldolase class I"/>
    <property type="match status" value="1"/>
</dbReference>
<dbReference type="AlphaFoldDB" id="A0A238Z9Y7"/>
<feature type="binding site" evidence="9">
    <location>
        <position position="25"/>
    </location>
    <ligand>
        <name>[4Fe-4S] cluster</name>
        <dbReference type="ChEBI" id="CHEBI:49883"/>
        <label>1</label>
    </ligand>
</feature>
<feature type="binding site" evidence="9">
    <location>
        <position position="36"/>
    </location>
    <ligand>
        <name>[4Fe-4S] cluster</name>
        <dbReference type="ChEBI" id="CHEBI:49883"/>
        <label>1</label>
    </ligand>
</feature>
<keyword evidence="5 9" id="KW-0479">Metal-binding</keyword>
<comment type="subcellular location">
    <subcellularLocation>
        <location evidence="9">Cytoplasm</location>
    </subcellularLocation>
</comment>
<keyword evidence="1 9" id="KW-0004">4Fe-4S</keyword>
<evidence type="ECO:0000256" key="7">
    <source>
        <dbReference type="ARBA" id="ARBA00023014"/>
    </source>
</evidence>
<dbReference type="InterPro" id="IPR013785">
    <property type="entry name" value="Aldolase_TIM"/>
</dbReference>
<dbReference type="InterPro" id="IPR006638">
    <property type="entry name" value="Elp3/MiaA/NifB-like_rSAM"/>
</dbReference>
<sequence>MKLPSSRDYGNTGALLRDLDLNTVCQSARCPNKWECFSRSVATFLVLGRECTRNCAFCNISPGRQLPPDPDEPRRVAEGAARLGLKHVVITSVTRDDLPDGGAEHFALCIRLVKGRMPDCTVEVLIPDFQGDAAALETVLAARPDVLNHNVETVPRLYASVRPQANYAQSLDVLRRTAAYKGEDSRGIPAKSGLMVGLGETDEELRAVIRDLRDAGCTMITVGQYMRPSRLHPPVQRYMPPEDFDALAEYGRSMGVPKMFCAPLVRSSYHAAELVGGNKNVDLIQTADPNSAHAH</sequence>
<dbReference type="PANTHER" id="PTHR10949:SF0">
    <property type="entry name" value="LIPOYL SYNTHASE, MITOCHONDRIAL"/>
    <property type="match status" value="1"/>
</dbReference>
<dbReference type="InterPro" id="IPR007197">
    <property type="entry name" value="rSAM"/>
</dbReference>
<dbReference type="Pfam" id="PF04055">
    <property type="entry name" value="Radical_SAM"/>
    <property type="match status" value="1"/>
</dbReference>
<comment type="pathway">
    <text evidence="9">Protein modification; protein lipoylation via endogenous pathway; protein N(6)-(lipoyl)lysine from octanoyl-[acyl-carrier-protein]: step 2/2.</text>
</comment>
<accession>A0A238Z9Y7</accession>
<evidence type="ECO:0000256" key="8">
    <source>
        <dbReference type="ARBA" id="ARBA00047326"/>
    </source>
</evidence>
<comment type="catalytic activity">
    <reaction evidence="8 9">
        <text>[[Fe-S] cluster scaffold protein carrying a second [4Fe-4S](2+) cluster] + N(6)-octanoyl-L-lysyl-[protein] + 2 oxidized [2Fe-2S]-[ferredoxin] + 2 S-adenosyl-L-methionine + 4 H(+) = [[Fe-S] cluster scaffold protein] + N(6)-[(R)-dihydrolipoyl]-L-lysyl-[protein] + 4 Fe(3+) + 2 hydrogen sulfide + 2 5'-deoxyadenosine + 2 L-methionine + 2 reduced [2Fe-2S]-[ferredoxin]</text>
        <dbReference type="Rhea" id="RHEA:16585"/>
        <dbReference type="Rhea" id="RHEA-COMP:9928"/>
        <dbReference type="Rhea" id="RHEA-COMP:10000"/>
        <dbReference type="Rhea" id="RHEA-COMP:10001"/>
        <dbReference type="Rhea" id="RHEA-COMP:10475"/>
        <dbReference type="Rhea" id="RHEA-COMP:14568"/>
        <dbReference type="Rhea" id="RHEA-COMP:14569"/>
        <dbReference type="ChEBI" id="CHEBI:15378"/>
        <dbReference type="ChEBI" id="CHEBI:17319"/>
        <dbReference type="ChEBI" id="CHEBI:29034"/>
        <dbReference type="ChEBI" id="CHEBI:29919"/>
        <dbReference type="ChEBI" id="CHEBI:33722"/>
        <dbReference type="ChEBI" id="CHEBI:33737"/>
        <dbReference type="ChEBI" id="CHEBI:33738"/>
        <dbReference type="ChEBI" id="CHEBI:57844"/>
        <dbReference type="ChEBI" id="CHEBI:59789"/>
        <dbReference type="ChEBI" id="CHEBI:78809"/>
        <dbReference type="ChEBI" id="CHEBI:83100"/>
        <dbReference type="EC" id="2.8.1.8"/>
    </reaction>
</comment>
<dbReference type="GO" id="GO:0051539">
    <property type="term" value="F:4 iron, 4 sulfur cluster binding"/>
    <property type="evidence" value="ECO:0007669"/>
    <property type="project" value="UniProtKB-UniRule"/>
</dbReference>
<dbReference type="InterPro" id="IPR058240">
    <property type="entry name" value="rSAM_sf"/>
</dbReference>
<dbReference type="GO" id="GO:0009249">
    <property type="term" value="P:protein lipoylation"/>
    <property type="evidence" value="ECO:0007669"/>
    <property type="project" value="UniProtKB-UniRule"/>
</dbReference>
<dbReference type="GO" id="GO:0005737">
    <property type="term" value="C:cytoplasm"/>
    <property type="evidence" value="ECO:0007669"/>
    <property type="project" value="UniProtKB-SubCell"/>
</dbReference>
<dbReference type="PIRSF" id="PIRSF005963">
    <property type="entry name" value="Lipoyl_synth"/>
    <property type="match status" value="1"/>
</dbReference>
<dbReference type="HAMAP" id="MF_00206">
    <property type="entry name" value="Lipoyl_synth"/>
    <property type="match status" value="1"/>
</dbReference>
<comment type="similarity">
    <text evidence="9">Belongs to the radical SAM superfamily. Lipoyl synthase family.</text>
</comment>
<dbReference type="CDD" id="cd01335">
    <property type="entry name" value="Radical_SAM"/>
    <property type="match status" value="1"/>
</dbReference>